<evidence type="ECO:0000256" key="2">
    <source>
        <dbReference type="ARBA" id="ARBA00022475"/>
    </source>
</evidence>
<dbReference type="Gene3D" id="3.40.720.10">
    <property type="entry name" value="Alkaline Phosphatase, subunit A"/>
    <property type="match status" value="1"/>
</dbReference>
<dbReference type="Proteomes" id="UP000243205">
    <property type="component" value="Unassembled WGS sequence"/>
</dbReference>
<dbReference type="InterPro" id="IPR000917">
    <property type="entry name" value="Sulfatase_N"/>
</dbReference>
<evidence type="ECO:0000313" key="9">
    <source>
        <dbReference type="Proteomes" id="UP000243205"/>
    </source>
</evidence>
<reference evidence="9" key="1">
    <citation type="submission" date="2016-10" db="EMBL/GenBank/DDBJ databases">
        <authorList>
            <person name="Varghese N."/>
            <person name="Submissions S."/>
        </authorList>
    </citation>
    <scope>NUCLEOTIDE SEQUENCE [LARGE SCALE GENOMIC DNA]</scope>
    <source>
        <strain evidence="9">DSM 8987</strain>
    </source>
</reference>
<dbReference type="STRING" id="57664.SAMN05661003_1018"/>
<keyword evidence="4 6" id="KW-1133">Transmembrane helix</keyword>
<feature type="transmembrane region" description="Helical" evidence="6">
    <location>
        <begin position="187"/>
        <end position="204"/>
    </location>
</feature>
<feature type="domain" description="Sulfatase N-terminal" evidence="7">
    <location>
        <begin position="283"/>
        <end position="552"/>
    </location>
</feature>
<dbReference type="PANTHER" id="PTHR47371">
    <property type="entry name" value="LIPOTEICHOIC ACID SYNTHASE"/>
    <property type="match status" value="1"/>
</dbReference>
<dbReference type="InterPro" id="IPR050448">
    <property type="entry name" value="OpgB/LTA_synthase_biosynth"/>
</dbReference>
<accession>A0A1G6WU30</accession>
<dbReference type="Pfam" id="PF00884">
    <property type="entry name" value="Sulfatase"/>
    <property type="match status" value="1"/>
</dbReference>
<keyword evidence="5 6" id="KW-0472">Membrane</keyword>
<sequence>MSGKPHSKKILVPPQPYNFIFILYGVLLTGFFILRLGLTFSMWKEIPHGFTALTYIFVKGLAYDSAFLFPALLLPALPLIFKSRPLTRKKWFRFLYEGLLFASLVMFFFILAAEILFWQEFGTRFNFIAVDYLVYRREVTQNIYESYSMFLVFLYLLSTSLPSFIFLRCRLAACLEKIPKNKNNISYLFLHGVLALLLPLILSTQNLSGSNNNYVNELSVNGPYQFITAFRLNILDYEKFYALGDPQNLSNLLKKQLHVNSATSELFDIHREITAAGSPQRLNVFLITVESLSAQYLTRFRSPDVPRLTPFLDQLIPEGLFFSNLFATGTRTTRGLEAITLSIPPTPGRALVKRPDCGPFFSLGQVLRQQGYDTAFLYGGRGFFDNMNTFFSRNGYRIIDEGNFLTEEIQFKNAWGVCDEDLYAKAIREADTVAAKGKPFFFHLMTTSNHRPYTYPKGKINIPSGSSREGAVRYTDYALEQLFLEARSHAWFDDTLFIIVADHCAGSAGKVGLPIARYHIPMLFYSPKHLASDEFANTASQIDLAPTLLGLLSFNYKSHFFGENLLAADYHPRALVGNYQKLGLYCDDQLILLEPRQGIKKIHHPWESEQIETSSPEDPLVQIAQAYYQGADYIIRHKLNQPRSAQHVAKARPHQPKLGIKEAKKNLLIQAILQHQSKAGCFAKIF</sequence>
<evidence type="ECO:0000256" key="6">
    <source>
        <dbReference type="SAM" id="Phobius"/>
    </source>
</evidence>
<evidence type="ECO:0000256" key="4">
    <source>
        <dbReference type="ARBA" id="ARBA00022989"/>
    </source>
</evidence>
<dbReference type="CDD" id="cd16015">
    <property type="entry name" value="LTA_synthase"/>
    <property type="match status" value="1"/>
</dbReference>
<dbReference type="EMBL" id="FNAQ01000001">
    <property type="protein sequence ID" value="SDD68535.1"/>
    <property type="molecule type" value="Genomic_DNA"/>
</dbReference>
<keyword evidence="9" id="KW-1185">Reference proteome</keyword>
<evidence type="ECO:0000256" key="1">
    <source>
        <dbReference type="ARBA" id="ARBA00004651"/>
    </source>
</evidence>
<protein>
    <submittedName>
        <fullName evidence="8">Phosphoglycerol transferase MdoB</fullName>
    </submittedName>
</protein>
<keyword evidence="8" id="KW-0808">Transferase</keyword>
<dbReference type="InterPro" id="IPR017850">
    <property type="entry name" value="Alkaline_phosphatase_core_sf"/>
</dbReference>
<feature type="transmembrane region" description="Helical" evidence="6">
    <location>
        <begin position="147"/>
        <end position="167"/>
    </location>
</feature>
<evidence type="ECO:0000256" key="3">
    <source>
        <dbReference type="ARBA" id="ARBA00022692"/>
    </source>
</evidence>
<evidence type="ECO:0000256" key="5">
    <source>
        <dbReference type="ARBA" id="ARBA00023136"/>
    </source>
</evidence>
<feature type="transmembrane region" description="Helical" evidence="6">
    <location>
        <begin position="63"/>
        <end position="82"/>
    </location>
</feature>
<evidence type="ECO:0000313" key="8">
    <source>
        <dbReference type="EMBL" id="SDD68535.1"/>
    </source>
</evidence>
<name>A0A1G6WU30_9BACT</name>
<dbReference type="PANTHER" id="PTHR47371:SF3">
    <property type="entry name" value="PHOSPHOGLYCEROL TRANSFERASE I"/>
    <property type="match status" value="1"/>
</dbReference>
<feature type="transmembrane region" description="Helical" evidence="6">
    <location>
        <begin position="21"/>
        <end position="43"/>
    </location>
</feature>
<gene>
    <name evidence="8" type="ORF">SAMN05661003_1018</name>
</gene>
<dbReference type="Gene3D" id="3.30.1120.80">
    <property type="match status" value="1"/>
</dbReference>
<dbReference type="GO" id="GO:0005886">
    <property type="term" value="C:plasma membrane"/>
    <property type="evidence" value="ECO:0007669"/>
    <property type="project" value="UniProtKB-SubCell"/>
</dbReference>
<comment type="subcellular location">
    <subcellularLocation>
        <location evidence="1">Cell membrane</location>
        <topology evidence="1">Multi-pass membrane protein</topology>
    </subcellularLocation>
</comment>
<dbReference type="GO" id="GO:0016740">
    <property type="term" value="F:transferase activity"/>
    <property type="evidence" value="ECO:0007669"/>
    <property type="project" value="UniProtKB-KW"/>
</dbReference>
<dbReference type="RefSeq" id="WP_092075175.1">
    <property type="nucleotide sequence ID" value="NZ_FNAQ01000001.1"/>
</dbReference>
<keyword evidence="3 6" id="KW-0812">Transmembrane</keyword>
<organism evidence="8 9">
    <name type="scientific">Desulfuromonas thiophila</name>
    <dbReference type="NCBI Taxonomy" id="57664"/>
    <lineage>
        <taxon>Bacteria</taxon>
        <taxon>Pseudomonadati</taxon>
        <taxon>Thermodesulfobacteriota</taxon>
        <taxon>Desulfuromonadia</taxon>
        <taxon>Desulfuromonadales</taxon>
        <taxon>Desulfuromonadaceae</taxon>
        <taxon>Desulfuromonas</taxon>
    </lineage>
</organism>
<proteinExistence type="predicted"/>
<dbReference type="AlphaFoldDB" id="A0A1G6WU30"/>
<dbReference type="SUPFAM" id="SSF53649">
    <property type="entry name" value="Alkaline phosphatase-like"/>
    <property type="match status" value="1"/>
</dbReference>
<evidence type="ECO:0000259" key="7">
    <source>
        <dbReference type="Pfam" id="PF00884"/>
    </source>
</evidence>
<keyword evidence="2" id="KW-1003">Cell membrane</keyword>
<dbReference type="OrthoDB" id="9760224at2"/>
<feature type="transmembrane region" description="Helical" evidence="6">
    <location>
        <begin position="94"/>
        <end position="118"/>
    </location>
</feature>